<dbReference type="AlphaFoldDB" id="A0A179F8E2"/>
<dbReference type="Proteomes" id="UP000078397">
    <property type="component" value="Unassembled WGS sequence"/>
</dbReference>
<gene>
    <name evidence="1" type="ORF">VFPPC_16531</name>
</gene>
<dbReference type="KEGG" id="pchm:VFPPC_16531"/>
<reference evidence="1 2" key="1">
    <citation type="journal article" date="2016" name="PLoS Pathog.">
        <title>Biosynthesis of antibiotic leucinostatins in bio-control fungus Purpureocillium lilacinum and their inhibition on phytophthora revealed by genome mining.</title>
        <authorList>
            <person name="Wang G."/>
            <person name="Liu Z."/>
            <person name="Lin R."/>
            <person name="Li E."/>
            <person name="Mao Z."/>
            <person name="Ling J."/>
            <person name="Yang Y."/>
            <person name="Yin W.B."/>
            <person name="Xie B."/>
        </authorList>
    </citation>
    <scope>NUCLEOTIDE SEQUENCE [LARGE SCALE GENOMIC DNA]</scope>
    <source>
        <strain evidence="1">170</strain>
    </source>
</reference>
<sequence length="68" mass="8314">MSRTCVLRMLRPGFRRCFGLGRFLKRREWLAMRLYMVNMIRYLIQYSHLTMDPRKYVVLVKVPGYLGR</sequence>
<dbReference type="GeneID" id="28858278"/>
<keyword evidence="2" id="KW-1185">Reference proteome</keyword>
<dbReference type="RefSeq" id="XP_018139314.2">
    <property type="nucleotide sequence ID" value="XM_018294284.2"/>
</dbReference>
<evidence type="ECO:0000313" key="2">
    <source>
        <dbReference type="Proteomes" id="UP000078397"/>
    </source>
</evidence>
<accession>A0A179F8E2</accession>
<evidence type="ECO:0000313" key="1">
    <source>
        <dbReference type="EMBL" id="OAQ61610.2"/>
    </source>
</evidence>
<protein>
    <submittedName>
        <fullName evidence="1">Uncharacterized protein</fullName>
    </submittedName>
</protein>
<proteinExistence type="predicted"/>
<organism evidence="1 2">
    <name type="scientific">Pochonia chlamydosporia 170</name>
    <dbReference type="NCBI Taxonomy" id="1380566"/>
    <lineage>
        <taxon>Eukaryota</taxon>
        <taxon>Fungi</taxon>
        <taxon>Dikarya</taxon>
        <taxon>Ascomycota</taxon>
        <taxon>Pezizomycotina</taxon>
        <taxon>Sordariomycetes</taxon>
        <taxon>Hypocreomycetidae</taxon>
        <taxon>Hypocreales</taxon>
        <taxon>Clavicipitaceae</taxon>
        <taxon>Pochonia</taxon>
    </lineage>
</organism>
<comment type="caution">
    <text evidence="1">The sequence shown here is derived from an EMBL/GenBank/DDBJ whole genome shotgun (WGS) entry which is preliminary data.</text>
</comment>
<name>A0A179F8E2_METCM</name>
<dbReference type="EMBL" id="LSBJ02000007">
    <property type="protein sequence ID" value="OAQ61610.2"/>
    <property type="molecule type" value="Genomic_DNA"/>
</dbReference>